<feature type="domain" description="D-galactarate/Altronate dehydratase C-terminal" evidence="4">
    <location>
        <begin position="146"/>
        <end position="386"/>
    </location>
</feature>
<dbReference type="GO" id="GO:0019698">
    <property type="term" value="P:D-galacturonate catabolic process"/>
    <property type="evidence" value="ECO:0007669"/>
    <property type="project" value="TreeGrafter"/>
</dbReference>
<evidence type="ECO:0000256" key="2">
    <source>
        <dbReference type="ARBA" id="ARBA00023239"/>
    </source>
</evidence>
<evidence type="ECO:0000259" key="4">
    <source>
        <dbReference type="Pfam" id="PF20629"/>
    </source>
</evidence>
<dbReference type="EMBL" id="CP002100">
    <property type="protein sequence ID" value="ADN49780.1"/>
    <property type="molecule type" value="Genomic_DNA"/>
</dbReference>
<evidence type="ECO:0000259" key="3">
    <source>
        <dbReference type="Pfam" id="PF04295"/>
    </source>
</evidence>
<protein>
    <submittedName>
        <fullName evidence="5">Altronate dehydratase</fullName>
        <ecNumber evidence="5">4.2.1.7</ecNumber>
    </submittedName>
</protein>
<dbReference type="KEGG" id="vdi:Vdis_0377"/>
<dbReference type="Proteomes" id="UP000006681">
    <property type="component" value="Chromosome"/>
</dbReference>
<reference evidence="5 6" key="1">
    <citation type="journal article" date="2010" name="Stand. Genomic Sci.">
        <title>Complete genome sequence of Vulcanisaeta distributa type strain (IC-017).</title>
        <authorList>
            <person name="Mavromatis K."/>
            <person name="Sikorski J."/>
            <person name="Pabst E."/>
            <person name="Teshima H."/>
            <person name="Lapidus A."/>
            <person name="Lucas S."/>
            <person name="Nolan M."/>
            <person name="Glavina Del Rio T."/>
            <person name="Cheng J.F."/>
            <person name="Bruce D."/>
            <person name="Goodwin L."/>
            <person name="Pitluck S."/>
            <person name="Liolios K."/>
            <person name="Ivanova N."/>
            <person name="Mikhailova N."/>
            <person name="Pati A."/>
            <person name="Chen A."/>
            <person name="Palaniappan K."/>
            <person name="Land M."/>
            <person name="Hauser L."/>
            <person name="Chang Y.J."/>
            <person name="Jeffries C.D."/>
            <person name="Rohde M."/>
            <person name="Spring S."/>
            <person name="Goker M."/>
            <person name="Wirth R."/>
            <person name="Woyke T."/>
            <person name="Bristow J."/>
            <person name="Eisen J.A."/>
            <person name="Markowitz V."/>
            <person name="Hugenholtz P."/>
            <person name="Klenk H.P."/>
            <person name="Kyrpides N.C."/>
        </authorList>
    </citation>
    <scope>NUCLEOTIDE SEQUENCE [LARGE SCALE GENOMIC DNA]</scope>
    <source>
        <strain evidence="6">DSM 14429 / JCM 11212 / NBRC 100878 / IC-017</strain>
    </source>
</reference>
<feature type="domain" description="D-galactarate/Altronate dehydratase second" evidence="3">
    <location>
        <begin position="8"/>
        <end position="136"/>
    </location>
</feature>
<dbReference type="RefSeq" id="WP_013335505.1">
    <property type="nucleotide sequence ID" value="NC_014537.1"/>
</dbReference>
<evidence type="ECO:0000256" key="1">
    <source>
        <dbReference type="ARBA" id="ARBA00010986"/>
    </source>
</evidence>
<keyword evidence="2 5" id="KW-0456">Lyase</keyword>
<dbReference type="InterPro" id="IPR048332">
    <property type="entry name" value="GD_AH_C"/>
</dbReference>
<accession>E1QTY3</accession>
<dbReference type="Pfam" id="PF20629">
    <property type="entry name" value="GD_AH_C"/>
    <property type="match status" value="1"/>
</dbReference>
<keyword evidence="6" id="KW-1185">Reference proteome</keyword>
<reference evidence="6" key="2">
    <citation type="journal article" date="2010" name="Stand. Genomic Sci.">
        <title>Complete genome sequence of Vulcanisaeta distributa type strain (IC-017T).</title>
        <authorList>
            <person name="Mavromatis K."/>
            <person name="Sikorski J."/>
            <person name="Pabst E."/>
            <person name="Teshima H."/>
            <person name="Lapidus A."/>
            <person name="Lucas S."/>
            <person name="Nolan M."/>
            <person name="Glavina Del Rio T."/>
            <person name="Cheng J."/>
            <person name="Bruce D."/>
            <person name="Goodwin L."/>
            <person name="Pitluck S."/>
            <person name="Liolios K."/>
            <person name="Ivanova N."/>
            <person name="Mikhailova N."/>
            <person name="Pati A."/>
            <person name="Chen A."/>
            <person name="Palaniappan K."/>
            <person name="Land M."/>
            <person name="Hauser L."/>
            <person name="Chang Y."/>
            <person name="Jeffries C."/>
            <person name="Rohde M."/>
            <person name="Spring S."/>
            <person name="Goker M."/>
            <person name="Wirth R."/>
            <person name="Woyke T."/>
            <person name="Bristow J."/>
            <person name="Eisen J."/>
            <person name="Markowitz V."/>
            <person name="Hugenholtz P."/>
            <person name="Klenk H."/>
            <person name="Kyrpides N."/>
        </authorList>
    </citation>
    <scope>NUCLEOTIDE SEQUENCE [LARGE SCALE GENOMIC DNA]</scope>
    <source>
        <strain evidence="6">DSM 14429 / JCM 11212 / NBRC 100878 / IC-017</strain>
    </source>
</reference>
<dbReference type="OrthoDB" id="358791at2157"/>
<dbReference type="STRING" id="572478.Vdis_0377"/>
<dbReference type="InterPro" id="IPR007392">
    <property type="entry name" value="GD_AH_second"/>
</dbReference>
<dbReference type="AlphaFoldDB" id="E1QTY3"/>
<dbReference type="Pfam" id="PF04295">
    <property type="entry name" value="GD_AH_second"/>
    <property type="match status" value="1"/>
</dbReference>
<dbReference type="InterPro" id="IPR052172">
    <property type="entry name" value="UxaA_altronate/galactarate_dh"/>
</dbReference>
<gene>
    <name evidence="5" type="ordered locus">Vdis_0377</name>
</gene>
<name>E1QTY3_VULDI</name>
<evidence type="ECO:0000313" key="5">
    <source>
        <dbReference type="EMBL" id="ADN49780.1"/>
    </source>
</evidence>
<dbReference type="PANTHER" id="PTHR30536">
    <property type="entry name" value="ALTRONATE/GALACTARATE DEHYDRATASE"/>
    <property type="match status" value="1"/>
</dbReference>
<organism evidence="5 6">
    <name type="scientific">Vulcanisaeta distributa (strain DSM 14429 / JCM 11212 / NBRC 100878 / IC-017)</name>
    <dbReference type="NCBI Taxonomy" id="572478"/>
    <lineage>
        <taxon>Archaea</taxon>
        <taxon>Thermoproteota</taxon>
        <taxon>Thermoprotei</taxon>
        <taxon>Thermoproteales</taxon>
        <taxon>Thermoproteaceae</taxon>
        <taxon>Vulcanisaeta</taxon>
    </lineage>
</organism>
<dbReference type="PANTHER" id="PTHR30536:SF5">
    <property type="entry name" value="ALTRONATE DEHYDRATASE"/>
    <property type="match status" value="1"/>
</dbReference>
<dbReference type="GeneID" id="9751295"/>
<comment type="similarity">
    <text evidence="1">Belongs to the UxaA family.</text>
</comment>
<proteinExistence type="inferred from homology"/>
<evidence type="ECO:0000313" key="6">
    <source>
        <dbReference type="Proteomes" id="UP000006681"/>
    </source>
</evidence>
<dbReference type="EC" id="4.2.1.7" evidence="5"/>
<dbReference type="HOGENOM" id="CLU_029189_1_0_2"/>
<dbReference type="eggNOG" id="arCOG05317">
    <property type="taxonomic scope" value="Archaea"/>
</dbReference>
<dbReference type="GO" id="GO:0008789">
    <property type="term" value="F:altronate dehydratase activity"/>
    <property type="evidence" value="ECO:0007669"/>
    <property type="project" value="UniProtKB-EC"/>
</dbReference>
<sequence length="389" mass="41267">MSRPTILGYVRPDGKVGIRNYLLVMSTVVCSSFVTRRIADQVQGAVAIENPFGCGQLEPDLEITKRTLIGMAKNPNVGGVLVVGLGCEQIQADDLVKEIEKTGKPVEKVVIQEVDGGTPAAIERGVTLLRKMAEEVLSQRPEEVDVSNLVMGVECGGSDATSGLAANPVVGYASDKLVDLGGTVILSETPEMIGAEDILAKRAVSKEVGDKIVRVVKRWVDLAASYGVDLVGTQPSPGNIAGGLSTIEEKSLGAIIKGGSRPIQGVVDYAEEVRDKGLWIMDTPGYDIMSVVGMVAGGATLVVFTTGRGTPTGNPIAPVIKVTANPYTAKKMHENIDFDASTVTLGQETIEQAGERLFKLIIDVARGKPTRAELLGFREFVIHKIIPSF</sequence>